<organism evidence="3 4">
    <name type="scientific">Paralvinella palmiformis</name>
    <dbReference type="NCBI Taxonomy" id="53620"/>
    <lineage>
        <taxon>Eukaryota</taxon>
        <taxon>Metazoa</taxon>
        <taxon>Spiralia</taxon>
        <taxon>Lophotrochozoa</taxon>
        <taxon>Annelida</taxon>
        <taxon>Polychaeta</taxon>
        <taxon>Sedentaria</taxon>
        <taxon>Canalipalpata</taxon>
        <taxon>Terebellida</taxon>
        <taxon>Terebelliformia</taxon>
        <taxon>Alvinellidae</taxon>
        <taxon>Paralvinella</taxon>
    </lineage>
</organism>
<accession>A0AAD9IS04</accession>
<dbReference type="PANTHER" id="PTHR23150">
    <property type="entry name" value="SULFATASE MODIFYING FACTOR 1, 2"/>
    <property type="match status" value="1"/>
</dbReference>
<dbReference type="SUPFAM" id="SSF56436">
    <property type="entry name" value="C-type lectin-like"/>
    <property type="match status" value="2"/>
</dbReference>
<dbReference type="EMBL" id="JAODUP010001701">
    <property type="protein sequence ID" value="KAK2139594.1"/>
    <property type="molecule type" value="Genomic_DNA"/>
</dbReference>
<feature type="domain" description="Sulfatase-modifying factor enzyme-like" evidence="2">
    <location>
        <begin position="437"/>
        <end position="525"/>
    </location>
</feature>
<comment type="caution">
    <text evidence="3">The sequence shown here is derived from an EMBL/GenBank/DDBJ whole genome shotgun (WGS) entry which is preliminary data.</text>
</comment>
<dbReference type="InterPro" id="IPR029063">
    <property type="entry name" value="SAM-dependent_MTases_sf"/>
</dbReference>
<dbReference type="GO" id="GO:0120147">
    <property type="term" value="F:formylglycine-generating oxidase activity"/>
    <property type="evidence" value="ECO:0007669"/>
    <property type="project" value="TreeGrafter"/>
</dbReference>
<dbReference type="SUPFAM" id="SSF53335">
    <property type="entry name" value="S-adenosyl-L-methionine-dependent methyltransferases"/>
    <property type="match status" value="1"/>
</dbReference>
<name>A0AAD9IS04_9ANNE</name>
<dbReference type="InterPro" id="IPR042095">
    <property type="entry name" value="SUMF_sf"/>
</dbReference>
<comment type="similarity">
    <text evidence="1">Belongs to the sulfatase-modifying factor family.</text>
</comment>
<dbReference type="Proteomes" id="UP001208570">
    <property type="component" value="Unassembled WGS sequence"/>
</dbReference>
<evidence type="ECO:0000313" key="4">
    <source>
        <dbReference type="Proteomes" id="UP001208570"/>
    </source>
</evidence>
<dbReference type="Gene3D" id="3.40.50.150">
    <property type="entry name" value="Vaccinia Virus protein VP39"/>
    <property type="match status" value="1"/>
</dbReference>
<dbReference type="Pfam" id="PF03781">
    <property type="entry name" value="FGE-sulfatase"/>
    <property type="match status" value="2"/>
</dbReference>
<dbReference type="InterPro" id="IPR005532">
    <property type="entry name" value="SUMF_dom"/>
</dbReference>
<dbReference type="Gene3D" id="3.90.1580.10">
    <property type="entry name" value="paralog of FGE (formylglycine-generating enzyme)"/>
    <property type="match status" value="2"/>
</dbReference>
<evidence type="ECO:0000256" key="1">
    <source>
        <dbReference type="ARBA" id="ARBA00005310"/>
    </source>
</evidence>
<dbReference type="PANTHER" id="PTHR23150:SF26">
    <property type="entry name" value="GENERIC METHYLTRANSFERASE"/>
    <property type="match status" value="1"/>
</dbReference>
<feature type="domain" description="Sulfatase-modifying factor enzyme-like" evidence="2">
    <location>
        <begin position="242"/>
        <end position="429"/>
    </location>
</feature>
<reference evidence="3" key="1">
    <citation type="journal article" date="2023" name="Mol. Biol. Evol.">
        <title>Third-Generation Sequencing Reveals the Adaptive Role of the Epigenome in Three Deep-Sea Polychaetes.</title>
        <authorList>
            <person name="Perez M."/>
            <person name="Aroh O."/>
            <person name="Sun Y."/>
            <person name="Lan Y."/>
            <person name="Juniper S.K."/>
            <person name="Young C.R."/>
            <person name="Angers B."/>
            <person name="Qian P.Y."/>
        </authorList>
    </citation>
    <scope>NUCLEOTIDE SEQUENCE</scope>
    <source>
        <strain evidence="3">P08H-3</strain>
    </source>
</reference>
<keyword evidence="4" id="KW-1185">Reference proteome</keyword>
<dbReference type="NCBIfam" id="TIGR04344">
    <property type="entry name" value="ovoA_Nterm"/>
    <property type="match status" value="1"/>
</dbReference>
<sequence length="773" mass="89015">MYSDQGRVGALLENGSIFDDSSPKRRRFPRCGQLVNAMDKVLTGKLTFHSLKPCDLSKTNKGEIKAYFENSYNLDESLFTSLKDESVFYKCPDRLRLPLIFYYGHTACVYVNKLILADLIKPEERINLELETIFETGVDEMSWDDTENYRMGGKYKWPALDDVIEYRRRVRKLIIDCIEKTELELPITMDSQWWGLFMGMEHERIHVETSSVLICQLPVDMVQKPRGYMYGPSKGPLPVEENSMLSVSAQEVVLGKPWDFPSYGWDNEYGKRHCKVPAFMASKYLITNKEFLEFVQAEGYQRKEFWTDEGWKWKEFCKACHPLFWVCDKGCVPRCGENLGKFTHCRTDPKIEPCLNHLPNGINSYCNGHETTDDNGHQASDEGGGFPYRLRCMFDVIPMALDWPVQVNYHEAKAYSSWRGCYRLPSEAEHYLMRGNMPVNLFPPTDLGFHDVMGNVWEWTEDHFNGLPGFKTMPLYDDFSGPCFDGLHNIIMGGSWISTGDEASRFARFGFRRHFMQHCGFRVVKSLDDKLKKHPICIINTPVYVQNHGIIDNEVPLMNELVIEPVPSTYANYASDTVENMLNHLKQEYVHEGFTHHILEQVWIKQWLKTYDIERRRFLHLGCGAGDLSFRLGALCDQLLATDPSAYLIDACLRLQSGETVKVPDDGSTVPVAAPVANGENIVFKQFTWLPNEVGFFDMVVAALFDRVQDMTAWALRLREIVNKRGLIVVMSTNENTEQHLAPIFGKRFNRVDSREFSITDGVKKIITAWIRQ</sequence>
<dbReference type="CDD" id="cd02440">
    <property type="entry name" value="AdoMet_MTases"/>
    <property type="match status" value="1"/>
</dbReference>
<gene>
    <name evidence="3" type="ORF">LSH36_1699g00008</name>
</gene>
<dbReference type="InterPro" id="IPR016187">
    <property type="entry name" value="CTDL_fold"/>
</dbReference>
<dbReference type="AlphaFoldDB" id="A0AAD9IS04"/>
<dbReference type="InterPro" id="IPR051043">
    <property type="entry name" value="Sulfatase_Mod_Factor_Kinase"/>
</dbReference>
<proteinExistence type="inferred from homology"/>
<protein>
    <recommendedName>
        <fullName evidence="2">Sulfatase-modifying factor enzyme-like domain-containing protein</fullName>
    </recommendedName>
</protein>
<dbReference type="InterPro" id="IPR027577">
    <property type="entry name" value="OvoA_Nterm"/>
</dbReference>
<evidence type="ECO:0000313" key="3">
    <source>
        <dbReference type="EMBL" id="KAK2139594.1"/>
    </source>
</evidence>
<evidence type="ECO:0000259" key="2">
    <source>
        <dbReference type="Pfam" id="PF03781"/>
    </source>
</evidence>